<name>A0A382LN14_9ZZZZ</name>
<proteinExistence type="predicted"/>
<dbReference type="EMBL" id="UINC01087332">
    <property type="protein sequence ID" value="SVC36617.1"/>
    <property type="molecule type" value="Genomic_DNA"/>
</dbReference>
<gene>
    <name evidence="2" type="ORF">METZ01_LOCUS289471</name>
</gene>
<sequence>MLILPHPKLYFPTLACSQKHNRIHNIDNVKAAIKVLGAGHGWKTRFASSHLWAPSFEDGQNQPRTPPFQRPAIADWRKEITLTWGRIQYPAMSAFEDASMPYSDQVKENSESMGKEGEKMVKEK</sequence>
<protein>
    <submittedName>
        <fullName evidence="2">Uncharacterized protein</fullName>
    </submittedName>
</protein>
<feature type="region of interest" description="Disordered" evidence="1">
    <location>
        <begin position="100"/>
        <end position="124"/>
    </location>
</feature>
<reference evidence="2" key="1">
    <citation type="submission" date="2018-05" db="EMBL/GenBank/DDBJ databases">
        <authorList>
            <person name="Lanie J.A."/>
            <person name="Ng W.-L."/>
            <person name="Kazmierczak K.M."/>
            <person name="Andrzejewski T.M."/>
            <person name="Davidsen T.M."/>
            <person name="Wayne K.J."/>
            <person name="Tettelin H."/>
            <person name="Glass J.I."/>
            <person name="Rusch D."/>
            <person name="Podicherti R."/>
            <person name="Tsui H.-C.T."/>
            <person name="Winkler M.E."/>
        </authorList>
    </citation>
    <scope>NUCLEOTIDE SEQUENCE</scope>
</reference>
<evidence type="ECO:0000256" key="1">
    <source>
        <dbReference type="SAM" id="MobiDB-lite"/>
    </source>
</evidence>
<feature type="compositionally biased region" description="Basic and acidic residues" evidence="1">
    <location>
        <begin position="105"/>
        <end position="124"/>
    </location>
</feature>
<organism evidence="2">
    <name type="scientific">marine metagenome</name>
    <dbReference type="NCBI Taxonomy" id="408172"/>
    <lineage>
        <taxon>unclassified sequences</taxon>
        <taxon>metagenomes</taxon>
        <taxon>ecological metagenomes</taxon>
    </lineage>
</organism>
<evidence type="ECO:0000313" key="2">
    <source>
        <dbReference type="EMBL" id="SVC36617.1"/>
    </source>
</evidence>
<accession>A0A382LN14</accession>
<dbReference type="AlphaFoldDB" id="A0A382LN14"/>